<evidence type="ECO:0000313" key="5">
    <source>
        <dbReference type="EMBL" id="QEU11346.1"/>
    </source>
</evidence>
<dbReference type="Pfam" id="PF05738">
    <property type="entry name" value="Cna_B"/>
    <property type="match status" value="1"/>
</dbReference>
<dbReference type="CDD" id="cd00222">
    <property type="entry name" value="CollagenBindB"/>
    <property type="match status" value="1"/>
</dbReference>
<dbReference type="Proteomes" id="UP000323865">
    <property type="component" value="Chromosome"/>
</dbReference>
<dbReference type="InterPro" id="IPR013783">
    <property type="entry name" value="Ig-like_fold"/>
</dbReference>
<keyword evidence="2" id="KW-0472">Membrane</keyword>
<organism evidence="5 6">
    <name type="scientific">Dermabacter vaginalis</name>
    <dbReference type="NCBI Taxonomy" id="1630135"/>
    <lineage>
        <taxon>Bacteria</taxon>
        <taxon>Bacillati</taxon>
        <taxon>Actinomycetota</taxon>
        <taxon>Actinomycetes</taxon>
        <taxon>Micrococcales</taxon>
        <taxon>Dermabacteraceae</taxon>
        <taxon>Dermabacter</taxon>
    </lineage>
</organism>
<feature type="transmembrane region" description="Helical" evidence="2">
    <location>
        <begin position="340"/>
        <end position="360"/>
    </location>
</feature>
<keyword evidence="3" id="KW-0732">Signal</keyword>
<keyword evidence="2" id="KW-1133">Transmembrane helix</keyword>
<dbReference type="Gene3D" id="2.60.40.1140">
    <property type="entry name" value="Collagen-binding surface protein Cna, B-type domain"/>
    <property type="match status" value="1"/>
</dbReference>
<name>A0ABX6A2F2_9MICO</name>
<dbReference type="RefSeq" id="WP_150332839.1">
    <property type="nucleotide sequence ID" value="NZ_CP044108.1"/>
</dbReference>
<accession>A0ABX6A2F2</accession>
<feature type="domain" description="CNA-B" evidence="4">
    <location>
        <begin position="217"/>
        <end position="296"/>
    </location>
</feature>
<dbReference type="InterPro" id="IPR008454">
    <property type="entry name" value="Collagen-bd_Cna-like_B-typ_dom"/>
</dbReference>
<dbReference type="SUPFAM" id="SSF49478">
    <property type="entry name" value="Cna protein B-type domain"/>
    <property type="match status" value="1"/>
</dbReference>
<dbReference type="EMBL" id="CP044108">
    <property type="protein sequence ID" value="QEU11346.1"/>
    <property type="molecule type" value="Genomic_DNA"/>
</dbReference>
<feature type="compositionally biased region" description="Pro residues" evidence="1">
    <location>
        <begin position="302"/>
        <end position="328"/>
    </location>
</feature>
<gene>
    <name evidence="5" type="ORF">FOB48_02875</name>
</gene>
<feature type="signal peptide" evidence="3">
    <location>
        <begin position="1"/>
        <end position="41"/>
    </location>
</feature>
<sequence length="375" mass="40126">MTILQRATHGAASRFARLSALGLLALALVLALAPLTAPAHADGGNAAIDLGQIDETRDSSLTLELHRANGEAIEGVQASAYRVAEAKRGLPAAPGYAALLERTGWAEVTRTGDLTQGTWTILARTLADYVTTSGKTPDAAGATDHAGVFRAEHLTPGVYLVVLEDRVRETARETETLTFTPALVSIPARDADGQITYDLVVKPKFNATTKPRPREYRVVKHWSDRGAEKQRPAQISVNLFKNGTLAETVTLNAANNWSYAWSDESGAEWTAVEQLDGLTYTVTNTREGATFIITNTLTPGETPTPTPEPTPSTTPEPTSTPTPTPKKTPLPRTGFNANSYWLSAALLGALGITMLALSAPRPQRARTAWKGAHNE</sequence>
<evidence type="ECO:0000256" key="2">
    <source>
        <dbReference type="SAM" id="Phobius"/>
    </source>
</evidence>
<feature type="chain" id="PRO_5046090883" evidence="3">
    <location>
        <begin position="42"/>
        <end position="375"/>
    </location>
</feature>
<keyword evidence="2" id="KW-0812">Transmembrane</keyword>
<evidence type="ECO:0000256" key="3">
    <source>
        <dbReference type="SAM" id="SignalP"/>
    </source>
</evidence>
<evidence type="ECO:0000256" key="1">
    <source>
        <dbReference type="SAM" id="MobiDB-lite"/>
    </source>
</evidence>
<feature type="region of interest" description="Disordered" evidence="1">
    <location>
        <begin position="295"/>
        <end position="332"/>
    </location>
</feature>
<proteinExistence type="predicted"/>
<reference evidence="5 6" key="1">
    <citation type="submission" date="2019-09" db="EMBL/GenBank/DDBJ databases">
        <title>FDA dAtabase for Regulatory Grade micrObial Sequences (FDA-ARGOS): Supporting development and validation of Infectious Disease Dx tests.</title>
        <authorList>
            <person name="Sciortino C."/>
            <person name="Tallon L."/>
            <person name="Sadzewicz L."/>
            <person name="Vavikolanu K."/>
            <person name="Mehta A."/>
            <person name="Aluvathingal J."/>
            <person name="Nadendla S."/>
            <person name="Nandy P."/>
            <person name="Geyer C."/>
            <person name="Yan Y."/>
            <person name="Sichtig H."/>
        </authorList>
    </citation>
    <scope>NUCLEOTIDE SEQUENCE [LARGE SCALE GENOMIC DNA]</scope>
    <source>
        <strain evidence="5 6">FDAARGOS_640</strain>
    </source>
</reference>
<keyword evidence="6" id="KW-1185">Reference proteome</keyword>
<evidence type="ECO:0000313" key="6">
    <source>
        <dbReference type="Proteomes" id="UP000323865"/>
    </source>
</evidence>
<protein>
    <submittedName>
        <fullName evidence="5">Cna B-type domain-containing protein</fullName>
    </submittedName>
</protein>
<dbReference type="Gene3D" id="2.60.40.10">
    <property type="entry name" value="Immunoglobulins"/>
    <property type="match status" value="1"/>
</dbReference>
<evidence type="ECO:0000259" key="4">
    <source>
        <dbReference type="Pfam" id="PF05738"/>
    </source>
</evidence>